<sequence length="2501" mass="277656">MVQNQPTRETPLRDSSMDSSHEASARHTGDPPSKQKGTNMSQIFDDGDEATVPFPIAIVGVAMRLPGGITSGTEFWDFLIKKRDGLSKVPDTRYNVDAFYSETRTDAIRTQHGHFLQHDITKFDAGFFGISKIEAARLDPQQRLLLEVVWECMENGGQVHWRDGNSNIGCYVGAFGEDWLDLQGKDPQVNDRYRVIGAEDFALSNRVSYEYNLKGPSITIRTGCSSSLIALHEACQALYSSECSSALVAGTNLIITPTMTKSMSNNMVISTSGICRTFDAKADGYGRGEAINAIFIKPLQDALRDEDPIRAVIRSTAVNCDGKTPNITTPGLEAQEQLIRRAYQRAKINNDGILQTGFFECHGTGTTVGDTIETSAVANVFKESGIYIGAVKPNVGHSEGASGITSVIKGVLALENKAIPPNVHFKDPNPNIPFKEGKLQVPMETIPWPIERCKRVSINSFGIGGTNAHVILDSPYSLLKNEICETKFCKEFIQQLLVVSAKSKKSLDGQIGRLKGYLKNTQNDLKDVAYTLGLRREHMTHRAFALTQENGSISNFQSSQSTNPSIVFVLNGQGAQWPGMGRQLMKRLEPFRTDIRMLDGVLQGLRNAPKWTLQEELLSSQEDGHIGEAERSQPLCTAIQIALINLLRRWGIVPSSVVGHSSGEIAAAYASGAISAAVAITISYLRGQAVQSLCANHSGAMAAVGLSSEEVKDYIRPGVSLACENSPRSTTVSGNREALVEVIDSIRADDKDVFCRFLDVNVAYHSQQMLEPSVEYEGHIAYHMSYNPSMVPFYSTVIESVITEPSQLDSSYWGRNMRCPVLFNSAMQSILDDGDESKLFLEIGPHCALSGPIRQSVEEHKGVDQNKIKRNLYVPTLIRGKDQWTSLLTMLGQLYSHGVPVYLRGVLPCGKVVTDLPQYCWQHEERLWYESRLARTWRLKKQPHHELLGSQSLDSSDLEPSWRALLSLDNAKWLMDHKLDDEIVFPCAAYIAMAGEAIRQVTRSMDYSIRHLLIKTALVLKGSDPVELVTALKPAKLADDVDSLWYDFTIVAYQNDRWRKHCVGQVRSGPDKDHKPEQAQAYQRRVHFDSWYNALRKRGLNYGKQFRRLRDITASTLQHEAAALIQDDLSFHADYYALHPILIDNGLQLFSVAATQGIIYQMTRLCVPTAIEALYVNVNRDLTTLNALSRTTGGTMTGNSILSSGSNVILSMQGVQFTSFQSTELANSDALLASQLQWKPDIDLLPVEVQLPKGEKNVTFGQLVAKLFCGHIAEAYWKTRSSVPASEHLQRYLAWIERQYRRIQDKDPDLLPEMKEPIVHKLVMLERYQDQLLEDAQQGEQYTKSLLVVHGIADRILSSIHNILEGRINPLELLLRDDGLKRLYEDVTIFPGWNTFFTLLGHSNPTLRVLEIGAGTGGSTSIALKALTTPNGCRLYSTYTFTDISPGFLPKAKARFQSYSGIDYKVLDISRDPEAQGFELGCYDLIIASNVLHATPRISQALRNVRRLIAPGGRLLIMELCNVVPVFEFIMGVLPGWWIGEEEARKEKPTMPPQEWHNALLNAGFTGAELVRYDNEVPYQMTATMLSRPQTVHSSSHRTKIGLLYRSSVTQWGRILERELSIRGYEVYWHTLHQTPYRESQVISLLDLEGPFFEDLSSDEFSLFQTYLSKLTGGHILWVTKSLQMACEDPRFALVLGTARTIRQEMGHDMSTLEIDNLNSGAEKFVIEILEKLRTQKENRSKKPDYEFALQDGTVHVGRYAWSFLKQHAAAATKTLGPRVVDIDTHGVLETLTWALGDTVPQQMGEEDVEVDIKYVGLNFRDMMIAMGFLGSTKDIGSEASAIVRRVGSAVKGIQVGQSIAIFMTGLMSTHKVVPAKYCSPIPPGISLEDAAANACVYSTAIYSLVFIGNMREGQTALIHSACGGVGLAAIQVCRMIGVEIFATVGNKQKAQYLQSTFNISEDHIFDSRSPSFLPELMKMTNNRGVDVVLNSLAGELLHTSWKCVAPSGKMIELGKRDFLTHGKLDMDRFGLNRSFIGVDLFVLGEEDPGALQMLGQQFAIYYQQGKLQPIRPTTVYDAMEIGKAFRHIQGGKHMGKLIIRMPDNPSELGIPKIQNESKILRPDASYLLVGGLGGIGRVVATWMIQKGARHLIFLTRTGRNSPENEAFIQELESYEGCRVITVTGDVANIDDVRKAVSASSIPIAGVIQMAMVLRDQMLSKMTHVEWIEALTPKVHGTWNLHIVFETVPVDFFILFSSLSGHVGIKGQANYAAANTFLDSFAKYRKSRGLPASVIDLGFMGDIGYLAERGSPVLRLVSNAGFQKLDASTLLQALEITIVAGSLNTPSQLVLGLGTTQRIQENAVQAFWPRDARIAAWSNVSFDIVRSGNTQSEELRKHISSLESNPHLLNDPTTQNRIMVELGRMIAAYMSFPEDLREEELGEIPVDSLMTIEIGSWFRHNLGINVPLVEIANAETVWQLSNITIQALRSKYGGENGESDP</sequence>
<dbReference type="Pfam" id="PF14765">
    <property type="entry name" value="PS-DH"/>
    <property type="match status" value="1"/>
</dbReference>
<dbReference type="CDD" id="cd00833">
    <property type="entry name" value="PKS"/>
    <property type="match status" value="1"/>
</dbReference>
<evidence type="ECO:0000259" key="9">
    <source>
        <dbReference type="PROSITE" id="PS52019"/>
    </source>
</evidence>
<dbReference type="InterPro" id="IPR013968">
    <property type="entry name" value="PKS_KR"/>
</dbReference>
<dbReference type="InterPro" id="IPR029063">
    <property type="entry name" value="SAM-dependent_MTases_sf"/>
</dbReference>
<dbReference type="InterPro" id="IPR014043">
    <property type="entry name" value="Acyl_transferase_dom"/>
</dbReference>
<dbReference type="SMART" id="SM00826">
    <property type="entry name" value="PKS_DH"/>
    <property type="match status" value="1"/>
</dbReference>
<dbReference type="InterPro" id="IPR016035">
    <property type="entry name" value="Acyl_Trfase/lysoPLipase"/>
</dbReference>
<dbReference type="InterPro" id="IPR020807">
    <property type="entry name" value="PKS_DH"/>
</dbReference>
<dbReference type="Gene3D" id="3.10.129.110">
    <property type="entry name" value="Polyketide synthase dehydratase"/>
    <property type="match status" value="1"/>
</dbReference>
<dbReference type="SUPFAM" id="SSF53335">
    <property type="entry name" value="S-adenosyl-L-methionine-dependent methyltransferases"/>
    <property type="match status" value="1"/>
</dbReference>
<feature type="domain" description="Ketosynthase family 3 (KS3)" evidence="8">
    <location>
        <begin position="53"/>
        <end position="474"/>
    </location>
</feature>
<dbReference type="VEuPathDB" id="FungiDB:EYZ11_005479"/>
<protein>
    <submittedName>
        <fullName evidence="10">Type I Polyketide synthases (Type I PKS)</fullName>
    </submittedName>
</protein>
<evidence type="ECO:0000256" key="6">
    <source>
        <dbReference type="PROSITE-ProRule" id="PRU01363"/>
    </source>
</evidence>
<dbReference type="InterPro" id="IPR014031">
    <property type="entry name" value="Ketoacyl_synth_C"/>
</dbReference>
<dbReference type="OrthoDB" id="329835at2759"/>
<dbReference type="Pfam" id="PF21089">
    <property type="entry name" value="PKS_DH_N"/>
    <property type="match status" value="1"/>
</dbReference>
<dbReference type="Proteomes" id="UP000324241">
    <property type="component" value="Unassembled WGS sequence"/>
</dbReference>
<dbReference type="InterPro" id="IPR042104">
    <property type="entry name" value="PKS_dehydratase_sf"/>
</dbReference>
<dbReference type="SUPFAM" id="SSF55048">
    <property type="entry name" value="Probable ACP-binding domain of malonyl-CoA ACP transacylase"/>
    <property type="match status" value="1"/>
</dbReference>
<evidence type="ECO:0000313" key="11">
    <source>
        <dbReference type="Proteomes" id="UP000324241"/>
    </source>
</evidence>
<dbReference type="GeneID" id="54330806"/>
<keyword evidence="3" id="KW-0489">Methyltransferase</keyword>
<dbReference type="InterPro" id="IPR036291">
    <property type="entry name" value="NAD(P)-bd_dom_sf"/>
</dbReference>
<evidence type="ECO:0000313" key="10">
    <source>
        <dbReference type="EMBL" id="KAA8643908.1"/>
    </source>
</evidence>
<feature type="region of interest" description="N-terminal hotdog fold" evidence="6">
    <location>
        <begin position="945"/>
        <end position="1073"/>
    </location>
</feature>
<dbReference type="InterPro" id="IPR020843">
    <property type="entry name" value="ER"/>
</dbReference>
<dbReference type="GO" id="GO:0008168">
    <property type="term" value="F:methyltransferase activity"/>
    <property type="evidence" value="ECO:0007669"/>
    <property type="project" value="UniProtKB-KW"/>
</dbReference>
<dbReference type="RefSeq" id="XP_033423269.1">
    <property type="nucleotide sequence ID" value="XM_033572717.1"/>
</dbReference>
<dbReference type="VEuPathDB" id="FungiDB:EYZ11_005483"/>
<dbReference type="Pfam" id="PF02801">
    <property type="entry name" value="Ketoacyl-synt_C"/>
    <property type="match status" value="1"/>
</dbReference>
<dbReference type="GO" id="GO:0006633">
    <property type="term" value="P:fatty acid biosynthetic process"/>
    <property type="evidence" value="ECO:0007669"/>
    <property type="project" value="TreeGrafter"/>
</dbReference>
<dbReference type="InterPro" id="IPR013154">
    <property type="entry name" value="ADH-like_N"/>
</dbReference>
<gene>
    <name evidence="10" type="ORF">ATNIH1004_008104</name>
</gene>
<dbReference type="SUPFAM" id="SSF51735">
    <property type="entry name" value="NAD(P)-binding Rossmann-fold domains"/>
    <property type="match status" value="2"/>
</dbReference>
<dbReference type="InterPro" id="IPR050091">
    <property type="entry name" value="PKS_NRPS_Biosynth_Enz"/>
</dbReference>
<feature type="active site" description="Proton acceptor; for dehydratase activity" evidence="6">
    <location>
        <position position="977"/>
    </location>
</feature>
<keyword evidence="4" id="KW-0808">Transferase</keyword>
<dbReference type="GO" id="GO:0044550">
    <property type="term" value="P:secondary metabolite biosynthetic process"/>
    <property type="evidence" value="ECO:0007669"/>
    <property type="project" value="TreeGrafter"/>
</dbReference>
<evidence type="ECO:0000259" key="8">
    <source>
        <dbReference type="PROSITE" id="PS52004"/>
    </source>
</evidence>
<dbReference type="InterPro" id="IPR049552">
    <property type="entry name" value="PKS_DH_N"/>
</dbReference>
<dbReference type="InterPro" id="IPR049551">
    <property type="entry name" value="PKS_DH_C"/>
</dbReference>
<dbReference type="EMBL" id="QUQM01000006">
    <property type="protein sequence ID" value="KAA8643908.1"/>
    <property type="molecule type" value="Genomic_DNA"/>
</dbReference>
<feature type="region of interest" description="C-terminal hotdog fold" evidence="6">
    <location>
        <begin position="1083"/>
        <end position="1226"/>
    </location>
</feature>
<dbReference type="Gene3D" id="3.40.366.10">
    <property type="entry name" value="Malonyl-Coenzyme A Acyl Carrier Protein, domain 2"/>
    <property type="match status" value="1"/>
</dbReference>
<accession>A0A5M9MAJ0</accession>
<dbReference type="SUPFAM" id="SSF52151">
    <property type="entry name" value="FabD/lysophospholipase-like"/>
    <property type="match status" value="1"/>
</dbReference>
<feature type="active site" description="Proton donor; for dehydratase activity" evidence="6">
    <location>
        <position position="1144"/>
    </location>
</feature>
<dbReference type="Gene3D" id="3.40.50.150">
    <property type="entry name" value="Vaccinia Virus protein VP39"/>
    <property type="match status" value="1"/>
</dbReference>
<dbReference type="VEuPathDB" id="FungiDB:EYZ11_003932"/>
<dbReference type="Pfam" id="PF00698">
    <property type="entry name" value="Acyl_transf_1"/>
    <property type="match status" value="1"/>
</dbReference>
<dbReference type="Pfam" id="PF13602">
    <property type="entry name" value="ADH_zinc_N_2"/>
    <property type="match status" value="1"/>
</dbReference>
<dbReference type="InterPro" id="IPR014030">
    <property type="entry name" value="Ketoacyl_synth_N"/>
</dbReference>
<dbReference type="PROSITE" id="PS52004">
    <property type="entry name" value="KS3_2"/>
    <property type="match status" value="1"/>
</dbReference>
<dbReference type="GO" id="GO:1901336">
    <property type="term" value="P:lactone biosynthetic process"/>
    <property type="evidence" value="ECO:0007669"/>
    <property type="project" value="UniProtKB-ARBA"/>
</dbReference>
<dbReference type="SUPFAM" id="SSF50129">
    <property type="entry name" value="GroES-like"/>
    <property type="match status" value="1"/>
</dbReference>
<dbReference type="Pfam" id="PF08659">
    <property type="entry name" value="KR"/>
    <property type="match status" value="1"/>
</dbReference>
<keyword evidence="5" id="KW-0511">Multifunctional enzyme</keyword>
<name>A0A5M9MAJ0_9EURO</name>
<dbReference type="InterPro" id="IPR001227">
    <property type="entry name" value="Ac_transferase_dom_sf"/>
</dbReference>
<dbReference type="GO" id="GO:0016491">
    <property type="term" value="F:oxidoreductase activity"/>
    <property type="evidence" value="ECO:0007669"/>
    <property type="project" value="InterPro"/>
</dbReference>
<dbReference type="PANTHER" id="PTHR43775:SF49">
    <property type="entry name" value="SYNTHASE, PUTATIVE (JCVI)-RELATED"/>
    <property type="match status" value="1"/>
</dbReference>
<dbReference type="InterPro" id="IPR013217">
    <property type="entry name" value="Methyltransf_12"/>
</dbReference>
<keyword evidence="1" id="KW-0596">Phosphopantetheine</keyword>
<dbReference type="PANTHER" id="PTHR43775">
    <property type="entry name" value="FATTY ACID SYNTHASE"/>
    <property type="match status" value="1"/>
</dbReference>
<dbReference type="InterPro" id="IPR016039">
    <property type="entry name" value="Thiolase-like"/>
</dbReference>
<feature type="domain" description="PKS/mFAS DH" evidence="9">
    <location>
        <begin position="945"/>
        <end position="1226"/>
    </location>
</feature>
<dbReference type="Pfam" id="PF08240">
    <property type="entry name" value="ADH_N"/>
    <property type="match status" value="1"/>
</dbReference>
<dbReference type="SMART" id="SM00827">
    <property type="entry name" value="PKS_AT"/>
    <property type="match status" value="1"/>
</dbReference>
<dbReference type="SMART" id="SM00825">
    <property type="entry name" value="PKS_KS"/>
    <property type="match status" value="1"/>
</dbReference>
<feature type="region of interest" description="Disordered" evidence="7">
    <location>
        <begin position="1"/>
        <end position="45"/>
    </location>
</feature>
<dbReference type="SMART" id="SM00829">
    <property type="entry name" value="PKS_ER"/>
    <property type="match status" value="1"/>
</dbReference>
<keyword evidence="2" id="KW-0597">Phosphoprotein</keyword>
<dbReference type="SUPFAM" id="SSF53901">
    <property type="entry name" value="Thiolase-like"/>
    <property type="match status" value="1"/>
</dbReference>
<dbReference type="InterPro" id="IPR020841">
    <property type="entry name" value="PKS_Beta-ketoAc_synthase_dom"/>
</dbReference>
<dbReference type="Gene3D" id="3.90.180.10">
    <property type="entry name" value="Medium-chain alcohol dehydrogenases, catalytic domain"/>
    <property type="match status" value="1"/>
</dbReference>
<dbReference type="Pfam" id="PF08242">
    <property type="entry name" value="Methyltransf_12"/>
    <property type="match status" value="1"/>
</dbReference>
<evidence type="ECO:0000256" key="3">
    <source>
        <dbReference type="ARBA" id="ARBA00022603"/>
    </source>
</evidence>
<dbReference type="Gene3D" id="3.40.50.720">
    <property type="entry name" value="NAD(P)-binding Rossmann-like Domain"/>
    <property type="match status" value="2"/>
</dbReference>
<evidence type="ECO:0000256" key="7">
    <source>
        <dbReference type="SAM" id="MobiDB-lite"/>
    </source>
</evidence>
<organism evidence="10 11">
    <name type="scientific">Aspergillus tanneri</name>
    <dbReference type="NCBI Taxonomy" id="1220188"/>
    <lineage>
        <taxon>Eukaryota</taxon>
        <taxon>Fungi</taxon>
        <taxon>Dikarya</taxon>
        <taxon>Ascomycota</taxon>
        <taxon>Pezizomycotina</taxon>
        <taxon>Eurotiomycetes</taxon>
        <taxon>Eurotiomycetidae</taxon>
        <taxon>Eurotiales</taxon>
        <taxon>Aspergillaceae</taxon>
        <taxon>Aspergillus</taxon>
        <taxon>Aspergillus subgen. Circumdati</taxon>
    </lineage>
</organism>
<dbReference type="VEuPathDB" id="FungiDB:EYZ11_005481"/>
<feature type="compositionally biased region" description="Basic and acidic residues" evidence="7">
    <location>
        <begin position="10"/>
        <end position="29"/>
    </location>
</feature>
<proteinExistence type="predicted"/>
<dbReference type="Gene3D" id="3.40.47.10">
    <property type="match status" value="1"/>
</dbReference>
<dbReference type="Gene3D" id="3.30.70.3290">
    <property type="match status" value="1"/>
</dbReference>
<dbReference type="SMART" id="SM00822">
    <property type="entry name" value="PKS_KR"/>
    <property type="match status" value="1"/>
</dbReference>
<dbReference type="Pfam" id="PF16197">
    <property type="entry name" value="KAsynt_C_assoc"/>
    <property type="match status" value="1"/>
</dbReference>
<dbReference type="InterPro" id="IPR011032">
    <property type="entry name" value="GroES-like_sf"/>
</dbReference>
<dbReference type="Pfam" id="PF00109">
    <property type="entry name" value="ketoacyl-synt"/>
    <property type="match status" value="1"/>
</dbReference>
<evidence type="ECO:0000256" key="5">
    <source>
        <dbReference type="ARBA" id="ARBA00023268"/>
    </source>
</evidence>
<dbReference type="FunFam" id="3.40.50.720:FF:000209">
    <property type="entry name" value="Polyketide synthase Pks12"/>
    <property type="match status" value="1"/>
</dbReference>
<dbReference type="InterPro" id="IPR032821">
    <property type="entry name" value="PKS_assoc"/>
</dbReference>
<dbReference type="CDD" id="cd05195">
    <property type="entry name" value="enoyl_red"/>
    <property type="match status" value="1"/>
</dbReference>
<evidence type="ECO:0000256" key="4">
    <source>
        <dbReference type="ARBA" id="ARBA00022679"/>
    </source>
</evidence>
<dbReference type="CDD" id="cd02440">
    <property type="entry name" value="AdoMet_MTases"/>
    <property type="match status" value="1"/>
</dbReference>
<comment type="caution">
    <text evidence="10">The sequence shown here is derived from an EMBL/GenBank/DDBJ whole genome shotgun (WGS) entry which is preliminary data.</text>
</comment>
<dbReference type="PROSITE" id="PS52019">
    <property type="entry name" value="PKS_MFAS_DH"/>
    <property type="match status" value="1"/>
</dbReference>
<evidence type="ECO:0000256" key="2">
    <source>
        <dbReference type="ARBA" id="ARBA00022553"/>
    </source>
</evidence>
<dbReference type="GO" id="GO:0004312">
    <property type="term" value="F:fatty acid synthase activity"/>
    <property type="evidence" value="ECO:0007669"/>
    <property type="project" value="TreeGrafter"/>
</dbReference>
<dbReference type="InterPro" id="IPR057326">
    <property type="entry name" value="KR_dom"/>
</dbReference>
<dbReference type="InterPro" id="IPR016036">
    <property type="entry name" value="Malonyl_transacylase_ACP-bd"/>
</dbReference>
<dbReference type="InterPro" id="IPR049900">
    <property type="entry name" value="PKS_mFAS_DH"/>
</dbReference>
<evidence type="ECO:0000256" key="1">
    <source>
        <dbReference type="ARBA" id="ARBA00022450"/>
    </source>
</evidence>
<dbReference type="GO" id="GO:0032259">
    <property type="term" value="P:methylation"/>
    <property type="evidence" value="ECO:0007669"/>
    <property type="project" value="UniProtKB-KW"/>
</dbReference>
<reference evidence="10 11" key="1">
    <citation type="submission" date="2019-08" db="EMBL/GenBank/DDBJ databases">
        <title>The genome sequence of a newly discovered highly antifungal drug resistant Aspergillus species, Aspergillus tanneri NIH 1004.</title>
        <authorList>
            <person name="Mounaud S."/>
            <person name="Singh I."/>
            <person name="Joardar V."/>
            <person name="Pakala S."/>
            <person name="Pakala S."/>
            <person name="Venepally P."/>
            <person name="Chung J.K."/>
            <person name="Losada L."/>
            <person name="Nierman W.C."/>
        </authorList>
    </citation>
    <scope>NUCLEOTIDE SEQUENCE [LARGE SCALE GENOMIC DNA]</scope>
    <source>
        <strain evidence="10 11">NIH1004</strain>
    </source>
</reference>